<keyword evidence="9" id="KW-0862">Zinc</keyword>
<keyword evidence="4" id="KW-0645">Protease</keyword>
<dbReference type="SUPFAM" id="SSF53187">
    <property type="entry name" value="Zn-dependent exopeptidases"/>
    <property type="match status" value="1"/>
</dbReference>
<comment type="caution">
    <text evidence="19">The sequence shown here is derived from an EMBL/GenBank/DDBJ whole genome shotgun (WGS) entry which is preliminary data.</text>
</comment>
<comment type="cofactor">
    <cofactor evidence="1">
        <name>Zn(2+)</name>
        <dbReference type="ChEBI" id="CHEBI:29105"/>
    </cofactor>
</comment>
<feature type="transmembrane region" description="Helical" evidence="16">
    <location>
        <begin position="526"/>
        <end position="543"/>
    </location>
</feature>
<feature type="transmembrane region" description="Helical" evidence="16">
    <location>
        <begin position="388"/>
        <end position="409"/>
    </location>
</feature>
<keyword evidence="11" id="KW-0482">Metalloprotease</keyword>
<keyword evidence="6" id="KW-0479">Metal-binding</keyword>
<dbReference type="Pfam" id="PF04389">
    <property type="entry name" value="Peptidase_M28"/>
    <property type="match status" value="1"/>
</dbReference>
<evidence type="ECO:0000256" key="8">
    <source>
        <dbReference type="ARBA" id="ARBA00022824"/>
    </source>
</evidence>
<dbReference type="InterPro" id="IPR053974">
    <property type="entry name" value="ERMP1_1-A_TM"/>
</dbReference>
<feature type="domain" description="Peptidase M28" evidence="17">
    <location>
        <begin position="161"/>
        <end position="354"/>
    </location>
</feature>
<evidence type="ECO:0000256" key="6">
    <source>
        <dbReference type="ARBA" id="ARBA00022723"/>
    </source>
</evidence>
<dbReference type="InterPro" id="IPR045175">
    <property type="entry name" value="M28_fam"/>
</dbReference>
<dbReference type="Pfam" id="PF22249">
    <property type="entry name" value="ERMP1-TM"/>
    <property type="match status" value="1"/>
</dbReference>
<dbReference type="Gene3D" id="3.40.630.10">
    <property type="entry name" value="Zn peptidases"/>
    <property type="match status" value="1"/>
</dbReference>
<feature type="transmembrane region" description="Helical" evidence="16">
    <location>
        <begin position="502"/>
        <end position="520"/>
    </location>
</feature>
<evidence type="ECO:0000256" key="1">
    <source>
        <dbReference type="ARBA" id="ARBA00001947"/>
    </source>
</evidence>
<feature type="domain" description="Endoplasmic reticulum metallopeptidase 1/1-A TM" evidence="18">
    <location>
        <begin position="422"/>
        <end position="614"/>
    </location>
</feature>
<dbReference type="GO" id="GO:0006508">
    <property type="term" value="P:proteolysis"/>
    <property type="evidence" value="ECO:0007669"/>
    <property type="project" value="UniProtKB-KW"/>
</dbReference>
<dbReference type="PANTHER" id="PTHR12147">
    <property type="entry name" value="METALLOPEPTIDASE M28 FAMILY MEMBER"/>
    <property type="match status" value="1"/>
</dbReference>
<keyword evidence="8" id="KW-0256">Endoplasmic reticulum</keyword>
<dbReference type="InterPro" id="IPR007484">
    <property type="entry name" value="Peptidase_M28"/>
</dbReference>
<evidence type="ECO:0000256" key="12">
    <source>
        <dbReference type="ARBA" id="ARBA00023136"/>
    </source>
</evidence>
<feature type="transmembrane region" description="Helical" evidence="16">
    <location>
        <begin position="459"/>
        <end position="481"/>
    </location>
</feature>
<dbReference type="InterPro" id="IPR048024">
    <property type="entry name" value="Fxna-like_M28_dom"/>
</dbReference>
<evidence type="ECO:0000256" key="5">
    <source>
        <dbReference type="ARBA" id="ARBA00022692"/>
    </source>
</evidence>
<dbReference type="Proteomes" id="UP001205998">
    <property type="component" value="Unassembled WGS sequence"/>
</dbReference>
<proteinExistence type="inferred from homology"/>
<dbReference type="FunFam" id="3.40.630.10:FF:000008">
    <property type="entry name" value="Endoplasmic reticulum metallopeptidase 1"/>
    <property type="match status" value="1"/>
</dbReference>
<evidence type="ECO:0000256" key="16">
    <source>
        <dbReference type="SAM" id="Phobius"/>
    </source>
</evidence>
<feature type="transmembrane region" description="Helical" evidence="16">
    <location>
        <begin position="555"/>
        <end position="577"/>
    </location>
</feature>
<accession>A0AAD5AB66</accession>
<keyword evidence="5 16" id="KW-0812">Transmembrane</keyword>
<evidence type="ECO:0000313" key="19">
    <source>
        <dbReference type="EMBL" id="KAI5612872.1"/>
    </source>
</evidence>
<feature type="region of interest" description="Disordered" evidence="15">
    <location>
        <begin position="17"/>
        <end position="37"/>
    </location>
</feature>
<evidence type="ECO:0000313" key="20">
    <source>
        <dbReference type="Proteomes" id="UP001205998"/>
    </source>
</evidence>
<reference evidence="19" key="1">
    <citation type="submission" date="2018-07" db="EMBL/GenBank/DDBJ databases">
        <title>Comparative genomics of catfishes provides insights into carnivory and benthic adaptation.</title>
        <authorList>
            <person name="Zhang Y."/>
            <person name="Wang D."/>
            <person name="Peng Z."/>
            <person name="Zheng S."/>
            <person name="Shao F."/>
            <person name="Tao W."/>
        </authorList>
    </citation>
    <scope>NUCLEOTIDE SEQUENCE</scope>
    <source>
        <strain evidence="19">Chongqing</strain>
    </source>
</reference>
<evidence type="ECO:0000259" key="17">
    <source>
        <dbReference type="Pfam" id="PF04389"/>
    </source>
</evidence>
<dbReference type="PANTHER" id="PTHR12147:SF22">
    <property type="entry name" value="ENDOPLASMIC RETICULUM METALLOPEPTIDASE 1"/>
    <property type="match status" value="1"/>
</dbReference>
<evidence type="ECO:0000256" key="15">
    <source>
        <dbReference type="SAM" id="MobiDB-lite"/>
    </source>
</evidence>
<evidence type="ECO:0000256" key="4">
    <source>
        <dbReference type="ARBA" id="ARBA00022670"/>
    </source>
</evidence>
<evidence type="ECO:0000256" key="13">
    <source>
        <dbReference type="ARBA" id="ARBA00023180"/>
    </source>
</evidence>
<evidence type="ECO:0000256" key="14">
    <source>
        <dbReference type="ARBA" id="ARBA00070956"/>
    </source>
</evidence>
<evidence type="ECO:0000256" key="11">
    <source>
        <dbReference type="ARBA" id="ARBA00023049"/>
    </source>
</evidence>
<sequence>MEGDTAVRRLKSSLNTASYANSGTPKRDGDGNGNGGKKKREGSFVLSEGAACALVLVFLFALWGSVHWSLKQLVIGKPGGEFNATRARKYLEHITSVGPRPAGSPENDVMTVNFLLEQVERVRSESVDGPNAITVETHKHSGSFSIDFLGGFTSCYDQITNIVVRLEPKGGAQHFVLANCHFDSVPSSPGASDDAVSCAVMLEVLHSISNLSNPLNHGIIFLFNGAEENILQASHGFVTQHKWVKQIRAFVNMEAAGVGGKELVFQTGPENPWLVQAYVNSVKHPFASVVGQEVFQSGIIPSDTDFRIFRDFGNIPGIDLAFIENGYIYHTKYDTADRILTDSIQRAGDNILALLKNLVMTGTLADPSEYRHGSMVFFDVLGVTMVAYPARVGSIINYMVVIATLIYLAKKSLRPSNVGGQYVLELLYGSCVFVLSWFVALLTVLIVALIITLSGRSMFWFTHFHTSILLYGAAAAGKILLIHTLAKNLYFRNMRRLDLGDLFFDVSLLLWCCALVFLTQRGLCSAYVPMLMVFFPLATKLLLSRHFLQKGVSKFYIFFYLLGLSFPYVHLLFLIWIVFEIFTPILGRSGTEIPPDVVLASLIAMAVAILSSFLHISRTFHALDGSVEKADSGYWINSFDYTGMNHITPHVPEINDTICIRCSDELPYCGFPWFLPVKFLIKKSWYLPAPAVSPKSPLEFKLLSKQVSEWGSIKLSFEVKGPSHMSLYVLPHTGSSLSGWSFADGTPQYDLDGEYFIYYSHGVDAGPWTFWIEVQPPAEHLDEDSTIAIAISTHYLFGDDQHTLELKSFLRKFPDWAFATSWVSTYDMYLY</sequence>
<keyword evidence="10 16" id="KW-1133">Transmembrane helix</keyword>
<feature type="transmembrane region" description="Helical" evidence="16">
    <location>
        <begin position="430"/>
        <end position="453"/>
    </location>
</feature>
<comment type="similarity">
    <text evidence="3">Belongs to the peptidase M28 family.</text>
</comment>
<keyword evidence="13" id="KW-0325">Glycoprotein</keyword>
<organism evidence="19 20">
    <name type="scientific">Silurus asotus</name>
    <name type="common">Amur catfish</name>
    <name type="synonym">Parasilurus asotus</name>
    <dbReference type="NCBI Taxonomy" id="30991"/>
    <lineage>
        <taxon>Eukaryota</taxon>
        <taxon>Metazoa</taxon>
        <taxon>Chordata</taxon>
        <taxon>Craniata</taxon>
        <taxon>Vertebrata</taxon>
        <taxon>Euteleostomi</taxon>
        <taxon>Actinopterygii</taxon>
        <taxon>Neopterygii</taxon>
        <taxon>Teleostei</taxon>
        <taxon>Ostariophysi</taxon>
        <taxon>Siluriformes</taxon>
        <taxon>Siluridae</taxon>
        <taxon>Silurus</taxon>
    </lineage>
</organism>
<gene>
    <name evidence="19" type="ORF">C0J50_4604</name>
</gene>
<dbReference type="EMBL" id="MU563656">
    <property type="protein sequence ID" value="KAI5612872.1"/>
    <property type="molecule type" value="Genomic_DNA"/>
</dbReference>
<dbReference type="AlphaFoldDB" id="A0AAD5AB66"/>
<keyword evidence="12 16" id="KW-0472">Membrane</keyword>
<protein>
    <recommendedName>
        <fullName evidence="14">Endoplasmic reticulum metallopeptidase 1</fullName>
    </recommendedName>
</protein>
<evidence type="ECO:0000256" key="3">
    <source>
        <dbReference type="ARBA" id="ARBA00010918"/>
    </source>
</evidence>
<feature type="transmembrane region" description="Helical" evidence="16">
    <location>
        <begin position="44"/>
        <end position="63"/>
    </location>
</feature>
<evidence type="ECO:0000256" key="9">
    <source>
        <dbReference type="ARBA" id="ARBA00022833"/>
    </source>
</evidence>
<evidence type="ECO:0000256" key="2">
    <source>
        <dbReference type="ARBA" id="ARBA00004477"/>
    </source>
</evidence>
<feature type="transmembrane region" description="Helical" evidence="16">
    <location>
        <begin position="597"/>
        <end position="616"/>
    </location>
</feature>
<comment type="subcellular location">
    <subcellularLocation>
        <location evidence="2">Endoplasmic reticulum membrane</location>
        <topology evidence="2">Multi-pass membrane protein</topology>
    </subcellularLocation>
</comment>
<name>A0AAD5AB66_SILAS</name>
<evidence type="ECO:0000256" key="10">
    <source>
        <dbReference type="ARBA" id="ARBA00022989"/>
    </source>
</evidence>
<dbReference type="GO" id="GO:0005789">
    <property type="term" value="C:endoplasmic reticulum membrane"/>
    <property type="evidence" value="ECO:0007669"/>
    <property type="project" value="UniProtKB-SubCell"/>
</dbReference>
<evidence type="ECO:0000259" key="18">
    <source>
        <dbReference type="Pfam" id="PF22249"/>
    </source>
</evidence>
<evidence type="ECO:0000256" key="7">
    <source>
        <dbReference type="ARBA" id="ARBA00022801"/>
    </source>
</evidence>
<dbReference type="CDD" id="cd03875">
    <property type="entry name" value="M28_Fxna_like"/>
    <property type="match status" value="1"/>
</dbReference>
<dbReference type="GO" id="GO:0046872">
    <property type="term" value="F:metal ion binding"/>
    <property type="evidence" value="ECO:0007669"/>
    <property type="project" value="UniProtKB-KW"/>
</dbReference>
<keyword evidence="20" id="KW-1185">Reference proteome</keyword>
<keyword evidence="7" id="KW-0378">Hydrolase</keyword>
<dbReference type="GO" id="GO:0008235">
    <property type="term" value="F:metalloexopeptidase activity"/>
    <property type="evidence" value="ECO:0007669"/>
    <property type="project" value="InterPro"/>
</dbReference>